<keyword evidence="1" id="KW-0560">Oxidoreductase</keyword>
<dbReference type="Proteomes" id="UP001230188">
    <property type="component" value="Unassembled WGS sequence"/>
</dbReference>
<evidence type="ECO:0000256" key="1">
    <source>
        <dbReference type="RuleBase" id="RU003682"/>
    </source>
</evidence>
<dbReference type="PANTHER" id="PTHR47990">
    <property type="entry name" value="2-OXOGLUTARATE (2OG) AND FE(II)-DEPENDENT OXYGENASE SUPERFAMILY PROTEIN-RELATED"/>
    <property type="match status" value="1"/>
</dbReference>
<dbReference type="GO" id="GO:0046872">
    <property type="term" value="F:metal ion binding"/>
    <property type="evidence" value="ECO:0007669"/>
    <property type="project" value="UniProtKB-KW"/>
</dbReference>
<evidence type="ECO:0000313" key="4">
    <source>
        <dbReference type="Proteomes" id="UP001230188"/>
    </source>
</evidence>
<dbReference type="EMBL" id="JAQMWT010000531">
    <property type="protein sequence ID" value="KAJ8600004.1"/>
    <property type="molecule type" value="Genomic_DNA"/>
</dbReference>
<gene>
    <name evidence="3" type="ORF">CTAYLR_001842</name>
</gene>
<comment type="similarity">
    <text evidence="1">Belongs to the iron/ascorbate-dependent oxidoreductase family.</text>
</comment>
<evidence type="ECO:0000313" key="3">
    <source>
        <dbReference type="EMBL" id="KAJ8600004.1"/>
    </source>
</evidence>
<dbReference type="AlphaFoldDB" id="A0AAD7UA84"/>
<sequence>MKLLPVVDFGSRSSTTIAELDAACRAHGFVLAVNSGISKALSEEAFAAAKELFAMPESAKLGLTRISAATNRGYAPLKLESLNHARGADQKESFNVRFSNNDLDGCPESFVAVVPKLLEAAREACRRYTVASALALGLDPRYFSRHFETMEQCTIRFLHYPPPRGESLVRLGEHTDFGLFTLVFVDQSAAASGLQLKPEGAKEWTNVDGSEADCVVNTGALAARWTNDCWCATEHRVVVPDSTAARGHRYSIAFFFDPDPDALVAVDPKFCASEPPRYSPITAGDYLSAKLRAMAPTNA</sequence>
<proteinExistence type="inferred from homology"/>
<dbReference type="InterPro" id="IPR044861">
    <property type="entry name" value="IPNS-like_FE2OG_OXY"/>
</dbReference>
<dbReference type="InterPro" id="IPR027443">
    <property type="entry name" value="IPNS-like_sf"/>
</dbReference>
<dbReference type="InterPro" id="IPR026992">
    <property type="entry name" value="DIOX_N"/>
</dbReference>
<dbReference type="Gene3D" id="2.60.120.330">
    <property type="entry name" value="B-lactam Antibiotic, Isopenicillin N Synthase, Chain"/>
    <property type="match status" value="1"/>
</dbReference>
<reference evidence="3" key="1">
    <citation type="submission" date="2023-01" db="EMBL/GenBank/DDBJ databases">
        <title>Metagenome sequencing of chrysophaentin producing Chrysophaeum taylorii.</title>
        <authorList>
            <person name="Davison J."/>
            <person name="Bewley C."/>
        </authorList>
    </citation>
    <scope>NUCLEOTIDE SEQUENCE</scope>
    <source>
        <strain evidence="3">NIES-1699</strain>
    </source>
</reference>
<evidence type="ECO:0000259" key="2">
    <source>
        <dbReference type="PROSITE" id="PS51471"/>
    </source>
</evidence>
<keyword evidence="1" id="KW-0479">Metal-binding</keyword>
<organism evidence="3 4">
    <name type="scientific">Chrysophaeum taylorii</name>
    <dbReference type="NCBI Taxonomy" id="2483200"/>
    <lineage>
        <taxon>Eukaryota</taxon>
        <taxon>Sar</taxon>
        <taxon>Stramenopiles</taxon>
        <taxon>Ochrophyta</taxon>
        <taxon>Pelagophyceae</taxon>
        <taxon>Pelagomonadales</taxon>
        <taxon>Pelagomonadaceae</taxon>
        <taxon>Chrysophaeum</taxon>
    </lineage>
</organism>
<dbReference type="PRINTS" id="PR00682">
    <property type="entry name" value="IPNSYNTHASE"/>
</dbReference>
<comment type="caution">
    <text evidence="3">The sequence shown here is derived from an EMBL/GenBank/DDBJ whole genome shotgun (WGS) entry which is preliminary data.</text>
</comment>
<keyword evidence="4" id="KW-1185">Reference proteome</keyword>
<feature type="domain" description="Fe2OG dioxygenase" evidence="2">
    <location>
        <begin position="149"/>
        <end position="258"/>
    </location>
</feature>
<dbReference type="GO" id="GO:0016491">
    <property type="term" value="F:oxidoreductase activity"/>
    <property type="evidence" value="ECO:0007669"/>
    <property type="project" value="UniProtKB-KW"/>
</dbReference>
<dbReference type="Pfam" id="PF14226">
    <property type="entry name" value="DIOX_N"/>
    <property type="match status" value="1"/>
</dbReference>
<dbReference type="InterPro" id="IPR050231">
    <property type="entry name" value="Iron_ascorbate_oxido_reductase"/>
</dbReference>
<accession>A0AAD7UA84</accession>
<dbReference type="Pfam" id="PF03171">
    <property type="entry name" value="2OG-FeII_Oxy"/>
    <property type="match status" value="1"/>
</dbReference>
<keyword evidence="1" id="KW-0408">Iron</keyword>
<dbReference type="SUPFAM" id="SSF51197">
    <property type="entry name" value="Clavaminate synthase-like"/>
    <property type="match status" value="1"/>
</dbReference>
<dbReference type="PROSITE" id="PS51471">
    <property type="entry name" value="FE2OG_OXY"/>
    <property type="match status" value="1"/>
</dbReference>
<dbReference type="InterPro" id="IPR005123">
    <property type="entry name" value="Oxoglu/Fe-dep_dioxygenase_dom"/>
</dbReference>
<protein>
    <recommendedName>
        <fullName evidence="2">Fe2OG dioxygenase domain-containing protein</fullName>
    </recommendedName>
</protein>
<name>A0AAD7UA84_9STRA</name>